<sequence length="125" mass="14590">MPNRHIHQRSLHDLRNPSLHHLFHHLPQSAELPPSRLNHQDFVSLFKVQVSRRLRHVVRLRVLLRTNVHYCLSNCYRDRDYLFGLYQANVLELVDGEFGLWMSCNGGYGYDGVSVRGGLSKGVWN</sequence>
<reference evidence="1 3" key="3">
    <citation type="journal article" date="2015" name="BMC Genomics">
        <title>The completed genome sequence of the pathogenic ascomycete fungus Fusarium graminearum.</title>
        <authorList>
            <person name="King R."/>
            <person name="Urban M."/>
            <person name="Hammond-Kosack M.C."/>
            <person name="Hassani-Pak K."/>
            <person name="Hammond-Kosack K.E."/>
        </authorList>
    </citation>
    <scope>NUCLEOTIDE SEQUENCE [LARGE SCALE GENOMIC DNA]</scope>
    <source>
        <strain evidence="3">ATCC MYA-4620 / CBS 123657 / FGSC 9075 / NRRL 31084 / PH-1</strain>
        <strain evidence="1">PH-1</strain>
    </source>
</reference>
<evidence type="ECO:0000313" key="1">
    <source>
        <dbReference type="EMBL" id="CEF85074.1"/>
    </source>
</evidence>
<organism evidence="1 3">
    <name type="scientific">Gibberella zeae (strain ATCC MYA-4620 / CBS 123657 / FGSC 9075 / NRRL 31084 / PH-1)</name>
    <name type="common">Wheat head blight fungus</name>
    <name type="synonym">Fusarium graminearum</name>
    <dbReference type="NCBI Taxonomy" id="229533"/>
    <lineage>
        <taxon>Eukaryota</taxon>
        <taxon>Fungi</taxon>
        <taxon>Dikarya</taxon>
        <taxon>Ascomycota</taxon>
        <taxon>Pezizomycotina</taxon>
        <taxon>Sordariomycetes</taxon>
        <taxon>Hypocreomycetidae</taxon>
        <taxon>Hypocreales</taxon>
        <taxon>Nectriaceae</taxon>
        <taxon>Fusarium</taxon>
    </lineage>
</organism>
<accession>A0A098DUP2</accession>
<reference evidence="2" key="4">
    <citation type="submission" date="2017-01" db="UniProtKB">
        <authorList>
            <consortium name="EnsemblFungi"/>
        </authorList>
    </citation>
    <scope>IDENTIFICATION</scope>
    <source>
        <strain evidence="2">PH-1 / ATCC MYA-4620 / FGSC 9075 / NRRL 31084</strain>
    </source>
</reference>
<dbReference type="EMBL" id="HG970335">
    <property type="protein sequence ID" value="CEF85074.1"/>
    <property type="molecule type" value="Genomic_DNA"/>
</dbReference>
<gene>
    <name evidence="1" type="ORF">FGRAMPH1_01T25867</name>
</gene>
<dbReference type="AlphaFoldDB" id="I1S8Q9"/>
<protein>
    <submittedName>
        <fullName evidence="1">Chromosome 4, complete genome</fullName>
    </submittedName>
</protein>
<proteinExistence type="predicted"/>
<dbReference type="KEGG" id="fgr:FGSG_13237"/>
<dbReference type="VEuPathDB" id="FungiDB:FGRAMPH1_01G25867"/>
<reference evidence="2 3" key="2">
    <citation type="journal article" date="2010" name="Nature">
        <title>Comparative genomics reveals mobile pathogenicity chromosomes in Fusarium.</title>
        <authorList>
            <person name="Ma L.J."/>
            <person name="van der Does H.C."/>
            <person name="Borkovich K.A."/>
            <person name="Coleman J.J."/>
            <person name="Daboussi M.J."/>
            <person name="Di Pietro A."/>
            <person name="Dufresne M."/>
            <person name="Freitag M."/>
            <person name="Grabherr M."/>
            <person name="Henrissat B."/>
            <person name="Houterman P.M."/>
            <person name="Kang S."/>
            <person name="Shim W.B."/>
            <person name="Woloshuk C."/>
            <person name="Xie X."/>
            <person name="Xu J.R."/>
            <person name="Antoniw J."/>
            <person name="Baker S.E."/>
            <person name="Bluhm B.H."/>
            <person name="Breakspear A."/>
            <person name="Brown D.W."/>
            <person name="Butchko R.A."/>
            <person name="Chapman S."/>
            <person name="Coulson R."/>
            <person name="Coutinho P.M."/>
            <person name="Danchin E.G."/>
            <person name="Diener A."/>
            <person name="Gale L.R."/>
            <person name="Gardiner D.M."/>
            <person name="Goff S."/>
            <person name="Hammond-Kosack K.E."/>
            <person name="Hilburn K."/>
            <person name="Hua-Van A."/>
            <person name="Jonkers W."/>
            <person name="Kazan K."/>
            <person name="Kodira C.D."/>
            <person name="Koehrsen M."/>
            <person name="Kumar L."/>
            <person name="Lee Y.H."/>
            <person name="Li L."/>
            <person name="Manners J.M."/>
            <person name="Miranda-Saavedra D."/>
            <person name="Mukherjee M."/>
            <person name="Park G."/>
            <person name="Park J."/>
            <person name="Park S.Y."/>
            <person name="Proctor R.H."/>
            <person name="Regev A."/>
            <person name="Ruiz-Roldan M.C."/>
            <person name="Sain D."/>
            <person name="Sakthikumar S."/>
            <person name="Sykes S."/>
            <person name="Schwartz D.C."/>
            <person name="Turgeon B.G."/>
            <person name="Wapinski I."/>
            <person name="Yoder O."/>
            <person name="Young S."/>
            <person name="Zeng Q."/>
            <person name="Zhou S."/>
            <person name="Galagan J."/>
            <person name="Cuomo C.A."/>
            <person name="Kistler H.C."/>
            <person name="Rep M."/>
        </authorList>
    </citation>
    <scope>GENOME REANNOTATION</scope>
    <source>
        <strain evidence="3">ATCC MYA-4620 / CBS 123657 / FGSC 9075 / NRRL 31084 / PH-1</strain>
        <strain evidence="2">PH-1 / ATCC MYA-4620 / FGSC 9075 / NRRL 31084</strain>
    </source>
</reference>
<dbReference type="EnsemblFungi" id="CEF85074">
    <property type="protein sequence ID" value="CEF85074"/>
    <property type="gene ID" value="FGRRES_13237"/>
</dbReference>
<evidence type="ECO:0000313" key="3">
    <source>
        <dbReference type="Proteomes" id="UP000070720"/>
    </source>
</evidence>
<name>I1S8Q9_GIBZE</name>
<dbReference type="HOGENOM" id="CLU_1992855_0_0_1"/>
<keyword evidence="3" id="KW-1185">Reference proteome</keyword>
<dbReference type="InParanoid" id="I1S8Q9"/>
<dbReference type="RefSeq" id="XP_011327701.1">
    <property type="nucleotide sequence ID" value="XM_011329399.1"/>
</dbReference>
<accession>I1S8Q9</accession>
<reference evidence="2 3" key="1">
    <citation type="journal article" date="2007" name="Science">
        <title>The Fusarium graminearum genome reveals a link between localized polymorphism and pathogen specialization.</title>
        <authorList>
            <person name="Cuomo C.A."/>
            <person name="Gueldener U."/>
            <person name="Xu J.-R."/>
            <person name="Trail F."/>
            <person name="Turgeon B.G."/>
            <person name="Di Pietro A."/>
            <person name="Walton J.D."/>
            <person name="Ma L.-J."/>
            <person name="Baker S.E."/>
            <person name="Rep M."/>
            <person name="Adam G."/>
            <person name="Antoniw J."/>
            <person name="Baldwin T."/>
            <person name="Calvo S.E."/>
            <person name="Chang Y.-L."/>
            <person name="DeCaprio D."/>
            <person name="Gale L.R."/>
            <person name="Gnerre S."/>
            <person name="Goswami R.S."/>
            <person name="Hammond-Kosack K."/>
            <person name="Harris L.J."/>
            <person name="Hilburn K."/>
            <person name="Kennell J.C."/>
            <person name="Kroken S."/>
            <person name="Magnuson J.K."/>
            <person name="Mannhaupt G."/>
            <person name="Mauceli E.W."/>
            <person name="Mewes H.-W."/>
            <person name="Mitterbauer R."/>
            <person name="Muehlbauer G."/>
            <person name="Muensterkoetter M."/>
            <person name="Nelson D."/>
            <person name="O'Donnell K."/>
            <person name="Ouellet T."/>
            <person name="Qi W."/>
            <person name="Quesneville H."/>
            <person name="Roncero M.I.G."/>
            <person name="Seong K.-Y."/>
            <person name="Tetko I.V."/>
            <person name="Urban M."/>
            <person name="Waalwijk C."/>
            <person name="Ward T.J."/>
            <person name="Yao J."/>
            <person name="Birren B.W."/>
            <person name="Kistler H.C."/>
        </authorList>
    </citation>
    <scope>NUCLEOTIDE SEQUENCE [LARGE SCALE GENOMIC DNA]</scope>
    <source>
        <strain evidence="3">ATCC MYA-4620 / CBS 123657 / FGSC 9075 / NRRL 31084 / PH-1</strain>
        <strain evidence="2">PH-1 / ATCC MYA-4620 / FGSC 9075 / NRRL 31084</strain>
    </source>
</reference>
<evidence type="ECO:0000313" key="2">
    <source>
        <dbReference type="EnsemblFungi" id="CEF85074"/>
    </source>
</evidence>
<dbReference type="Proteomes" id="UP000070720">
    <property type="component" value="Chromosome 4"/>
</dbReference>